<dbReference type="PRINTS" id="PR00344">
    <property type="entry name" value="BCTRLSENSOR"/>
</dbReference>
<dbReference type="InterPro" id="IPR003594">
    <property type="entry name" value="HATPase_dom"/>
</dbReference>
<evidence type="ECO:0000256" key="6">
    <source>
        <dbReference type="ARBA" id="ARBA00022777"/>
    </source>
</evidence>
<evidence type="ECO:0000256" key="8">
    <source>
        <dbReference type="ARBA" id="ARBA00023012"/>
    </source>
</evidence>
<keyword evidence="10" id="KW-1133">Transmembrane helix</keyword>
<keyword evidence="5" id="KW-0547">Nucleotide-binding</keyword>
<keyword evidence="4" id="KW-0808">Transferase</keyword>
<keyword evidence="10" id="KW-0812">Transmembrane</keyword>
<sequence length="468" mass="53356">MKLQIENRVKAGYIAVFLLLTLSYISFFISTSKLKEQTTLVQHTNIIINRLQSLLSHLTDAETGSRGYMIIKDTQFLSEYNESFSLLKPDFLALRELWKDNEMQETRLETLKTRINEKYRIMKEMIISFDNHDMQTTDSLKSMSYHGKEVMDTIRDMVNTMENTEKNFLAERTNKMNSVLKTLNVFIITSIIIAVVLALYSWVVYNKENRAKKIAASHATRYRIELEKRVDELNEANRELKELRSIEKFAASGRIARQMAHEIRNPLTNIGLASEQLRSDLNGNEDYVIFFDMIDRNAKRINQLVSDLLNSTKFAQLQVEDISINDLIDEVLIDANDRLELKSIKLVKGYEDGMCMVSVDKERMKIALLNIIVNAIEAMEAEKGILKIGTANVNNKCCITIIDNGSGINKESIAKIFEPYFTGKPKGTGLGLTSTQNIILNHKGTIDVESEEGKGSTFTINLNFAENC</sequence>
<dbReference type="InterPro" id="IPR004358">
    <property type="entry name" value="Sig_transdc_His_kin-like_C"/>
</dbReference>
<keyword evidence="6" id="KW-0418">Kinase</keyword>
<keyword evidence="3" id="KW-0597">Phosphoprotein</keyword>
<evidence type="ECO:0000256" key="9">
    <source>
        <dbReference type="SAM" id="Coils"/>
    </source>
</evidence>
<gene>
    <name evidence="12" type="ORF">FRZ67_14205</name>
</gene>
<feature type="coiled-coil region" evidence="9">
    <location>
        <begin position="219"/>
        <end position="246"/>
    </location>
</feature>
<dbReference type="InterPro" id="IPR036890">
    <property type="entry name" value="HATPase_C_sf"/>
</dbReference>
<dbReference type="Pfam" id="PF00512">
    <property type="entry name" value="HisKA"/>
    <property type="match status" value="1"/>
</dbReference>
<keyword evidence="13" id="KW-1185">Reference proteome</keyword>
<dbReference type="GO" id="GO:0000155">
    <property type="term" value="F:phosphorelay sensor kinase activity"/>
    <property type="evidence" value="ECO:0007669"/>
    <property type="project" value="InterPro"/>
</dbReference>
<keyword evidence="9" id="KW-0175">Coiled coil</keyword>
<evidence type="ECO:0000256" key="4">
    <source>
        <dbReference type="ARBA" id="ARBA00022679"/>
    </source>
</evidence>
<proteinExistence type="predicted"/>
<dbReference type="Gene3D" id="3.30.565.10">
    <property type="entry name" value="Histidine kinase-like ATPase, C-terminal domain"/>
    <property type="match status" value="1"/>
</dbReference>
<evidence type="ECO:0000256" key="1">
    <source>
        <dbReference type="ARBA" id="ARBA00000085"/>
    </source>
</evidence>
<dbReference type="Pfam" id="PF02518">
    <property type="entry name" value="HATPase_c"/>
    <property type="match status" value="1"/>
</dbReference>
<dbReference type="SUPFAM" id="SSF47384">
    <property type="entry name" value="Homodimeric domain of signal transducing histidine kinase"/>
    <property type="match status" value="1"/>
</dbReference>
<dbReference type="PROSITE" id="PS50109">
    <property type="entry name" value="HIS_KIN"/>
    <property type="match status" value="1"/>
</dbReference>
<evidence type="ECO:0000256" key="5">
    <source>
        <dbReference type="ARBA" id="ARBA00022741"/>
    </source>
</evidence>
<dbReference type="PANTHER" id="PTHR43065:SF10">
    <property type="entry name" value="PEROXIDE STRESS-ACTIVATED HISTIDINE KINASE MAK3"/>
    <property type="match status" value="1"/>
</dbReference>
<evidence type="ECO:0000313" key="12">
    <source>
        <dbReference type="EMBL" id="QEC68399.1"/>
    </source>
</evidence>
<evidence type="ECO:0000313" key="13">
    <source>
        <dbReference type="Proteomes" id="UP000321533"/>
    </source>
</evidence>
<dbReference type="OrthoDB" id="9806995at2"/>
<keyword evidence="8" id="KW-0902">Two-component regulatory system</keyword>
<dbReference type="InterPro" id="IPR007891">
    <property type="entry name" value="CHASE3"/>
</dbReference>
<dbReference type="Pfam" id="PF05227">
    <property type="entry name" value="CHASE3"/>
    <property type="match status" value="1"/>
</dbReference>
<dbReference type="KEGG" id="pgin:FRZ67_14205"/>
<dbReference type="Gene3D" id="1.10.287.130">
    <property type="match status" value="1"/>
</dbReference>
<evidence type="ECO:0000256" key="7">
    <source>
        <dbReference type="ARBA" id="ARBA00022840"/>
    </source>
</evidence>
<dbReference type="SUPFAM" id="SSF55874">
    <property type="entry name" value="ATPase domain of HSP90 chaperone/DNA topoisomerase II/histidine kinase"/>
    <property type="match status" value="1"/>
</dbReference>
<dbReference type="SMART" id="SM00388">
    <property type="entry name" value="HisKA"/>
    <property type="match status" value="1"/>
</dbReference>
<organism evidence="12 13">
    <name type="scientific">Panacibacter ginsenosidivorans</name>
    <dbReference type="NCBI Taxonomy" id="1813871"/>
    <lineage>
        <taxon>Bacteria</taxon>
        <taxon>Pseudomonadati</taxon>
        <taxon>Bacteroidota</taxon>
        <taxon>Chitinophagia</taxon>
        <taxon>Chitinophagales</taxon>
        <taxon>Chitinophagaceae</taxon>
        <taxon>Panacibacter</taxon>
    </lineage>
</organism>
<keyword evidence="7" id="KW-0067">ATP-binding</keyword>
<reference evidence="12 13" key="1">
    <citation type="journal article" date="2016" name="Int. J. Syst. Evol. Microbiol.">
        <title>Panacibacter ginsenosidivorans gen. nov., sp. nov., with ginsenoside converting activity isolated from soil of a ginseng field.</title>
        <authorList>
            <person name="Siddiqi M.Z."/>
            <person name="Muhammad Shafi S."/>
            <person name="Choi K.D."/>
            <person name="Im W.T."/>
        </authorList>
    </citation>
    <scope>NUCLEOTIDE SEQUENCE [LARGE SCALE GENOMIC DNA]</scope>
    <source>
        <strain evidence="12 13">Gsoil1550</strain>
    </source>
</reference>
<dbReference type="InterPro" id="IPR036097">
    <property type="entry name" value="HisK_dim/P_sf"/>
</dbReference>
<keyword evidence="10" id="KW-0472">Membrane</keyword>
<evidence type="ECO:0000256" key="2">
    <source>
        <dbReference type="ARBA" id="ARBA00012438"/>
    </source>
</evidence>
<dbReference type="CDD" id="cd19410">
    <property type="entry name" value="HK9-like_sensor"/>
    <property type="match status" value="1"/>
</dbReference>
<dbReference type="GO" id="GO:0005524">
    <property type="term" value="F:ATP binding"/>
    <property type="evidence" value="ECO:0007669"/>
    <property type="project" value="UniProtKB-KW"/>
</dbReference>
<dbReference type="AlphaFoldDB" id="A0A5B8VAX3"/>
<feature type="transmembrane region" description="Helical" evidence="10">
    <location>
        <begin position="12"/>
        <end position="30"/>
    </location>
</feature>
<dbReference type="InterPro" id="IPR003661">
    <property type="entry name" value="HisK_dim/P_dom"/>
</dbReference>
<dbReference type="InterPro" id="IPR005467">
    <property type="entry name" value="His_kinase_dom"/>
</dbReference>
<dbReference type="SMART" id="SM00387">
    <property type="entry name" value="HATPase_c"/>
    <property type="match status" value="1"/>
</dbReference>
<dbReference type="EMBL" id="CP042435">
    <property type="protein sequence ID" value="QEC68399.1"/>
    <property type="molecule type" value="Genomic_DNA"/>
</dbReference>
<evidence type="ECO:0000256" key="3">
    <source>
        <dbReference type="ARBA" id="ARBA00022553"/>
    </source>
</evidence>
<dbReference type="RefSeq" id="WP_147190364.1">
    <property type="nucleotide sequence ID" value="NZ_CP042435.1"/>
</dbReference>
<protein>
    <recommendedName>
        <fullName evidence="2">histidine kinase</fullName>
        <ecNumber evidence="2">2.7.13.3</ecNumber>
    </recommendedName>
</protein>
<dbReference type="Proteomes" id="UP000321533">
    <property type="component" value="Chromosome"/>
</dbReference>
<dbReference type="CDD" id="cd00082">
    <property type="entry name" value="HisKA"/>
    <property type="match status" value="1"/>
</dbReference>
<feature type="domain" description="Histidine kinase" evidence="11">
    <location>
        <begin position="258"/>
        <end position="466"/>
    </location>
</feature>
<evidence type="ECO:0000259" key="11">
    <source>
        <dbReference type="PROSITE" id="PS50109"/>
    </source>
</evidence>
<feature type="transmembrane region" description="Helical" evidence="10">
    <location>
        <begin position="182"/>
        <end position="203"/>
    </location>
</feature>
<dbReference type="EC" id="2.7.13.3" evidence="2"/>
<evidence type="ECO:0000256" key="10">
    <source>
        <dbReference type="SAM" id="Phobius"/>
    </source>
</evidence>
<name>A0A5B8VAX3_9BACT</name>
<accession>A0A5B8VAX3</accession>
<comment type="catalytic activity">
    <reaction evidence="1">
        <text>ATP + protein L-histidine = ADP + protein N-phospho-L-histidine.</text>
        <dbReference type="EC" id="2.7.13.3"/>
    </reaction>
</comment>
<dbReference type="PANTHER" id="PTHR43065">
    <property type="entry name" value="SENSOR HISTIDINE KINASE"/>
    <property type="match status" value="1"/>
</dbReference>